<dbReference type="Gene3D" id="2.30.330.10">
    <property type="entry name" value="SpoA-like"/>
    <property type="match status" value="1"/>
</dbReference>
<dbReference type="Pfam" id="PF01052">
    <property type="entry name" value="FliMN_C"/>
    <property type="match status" value="1"/>
</dbReference>
<reference evidence="2 3" key="1">
    <citation type="submission" date="2016-06" db="EMBL/GenBank/DDBJ databases">
        <authorList>
            <person name="Kjaerup R.B."/>
            <person name="Dalgaard T.S."/>
            <person name="Juul-Madsen H.R."/>
        </authorList>
    </citation>
    <scope>NUCLEOTIDE SEQUENCE [LARGE SCALE GENOMIC DNA]</scope>
    <source>
        <strain evidence="2">LMG947</strain>
    </source>
</reference>
<proteinExistence type="predicted"/>
<evidence type="ECO:0000259" key="1">
    <source>
        <dbReference type="Pfam" id="PF01052"/>
    </source>
</evidence>
<dbReference type="InterPro" id="IPR036429">
    <property type="entry name" value="SpoA-like_sf"/>
</dbReference>
<dbReference type="InterPro" id="IPR013385">
    <property type="entry name" value="T3SS_SpaO/YscQ/SpaO"/>
</dbReference>
<evidence type="ECO:0000313" key="3">
    <source>
        <dbReference type="Proteomes" id="UP000092503"/>
    </source>
</evidence>
<protein>
    <submittedName>
        <fullName evidence="2">HrcQ protein</fullName>
    </submittedName>
</protein>
<dbReference type="STRING" id="56449.XBLMG947_2033"/>
<dbReference type="Proteomes" id="UP000092503">
    <property type="component" value="Unassembled WGS sequence"/>
</dbReference>
<dbReference type="EMBL" id="FLTX01000032">
    <property type="protein sequence ID" value="SBV51246.1"/>
    <property type="molecule type" value="Genomic_DNA"/>
</dbReference>
<gene>
    <name evidence="2" type="ORF">XBLMG947_2033</name>
</gene>
<dbReference type="SUPFAM" id="SSF101801">
    <property type="entry name" value="Surface presentation of antigens (SPOA)"/>
    <property type="match status" value="1"/>
</dbReference>
<dbReference type="NCBIfam" id="TIGR02551">
    <property type="entry name" value="SpaO_YscQ"/>
    <property type="match status" value="1"/>
</dbReference>
<organism evidence="2 3">
    <name type="scientific">Xanthomonas bromi</name>
    <dbReference type="NCBI Taxonomy" id="56449"/>
    <lineage>
        <taxon>Bacteria</taxon>
        <taxon>Pseudomonadati</taxon>
        <taxon>Pseudomonadota</taxon>
        <taxon>Gammaproteobacteria</taxon>
        <taxon>Lysobacterales</taxon>
        <taxon>Lysobacteraceae</taxon>
        <taxon>Xanthomonas</taxon>
    </lineage>
</organism>
<dbReference type="InterPro" id="IPR001543">
    <property type="entry name" value="FliN-like_C"/>
</dbReference>
<dbReference type="GO" id="GO:0030254">
    <property type="term" value="P:protein secretion by the type III secretion system"/>
    <property type="evidence" value="ECO:0007669"/>
    <property type="project" value="InterPro"/>
</dbReference>
<sequence>MLTEQSQTPPARALSEALKRVSAERARLSRMLGDPRAARHYGFTTHCRLIPQDGAASLRLQLDSGHMDLRVAARDGLALLLNEDDDALRVSIAAMLLSDRLGVFASLGLGAAEVIAFERESESESESESDECHGIGMTLGDLDAIPLRASPSLLAALQTAVAALPAPVQLPAWLAALNVNTRLRIGRRTASAALLQSLRPGDVLLHCTATASITSGELLWGVAGGAVLRAPVRLNLQQMILEATPAMQDDTFEPEVAQSPSNVAELELPVQLEVDQLALPLSTLSGLQPGQILELSVPVDQADIRLVVYGQTIGIGRLLTVGEHLGVQILSMSENTHADA</sequence>
<dbReference type="AlphaFoldDB" id="A0A1C3NLG4"/>
<accession>A0A1C3NLG4</accession>
<evidence type="ECO:0000313" key="2">
    <source>
        <dbReference type="EMBL" id="SBV51246.1"/>
    </source>
</evidence>
<feature type="domain" description="Flagellar motor switch protein FliN-like C-terminal" evidence="1">
    <location>
        <begin position="263"/>
        <end position="332"/>
    </location>
</feature>
<name>A0A1C3NLG4_9XANT</name>